<dbReference type="Proteomes" id="UP001162501">
    <property type="component" value="Chromosome 2"/>
</dbReference>
<gene>
    <name evidence="1" type="ORF">MRATA1EN22A_LOCUS8802</name>
</gene>
<evidence type="ECO:0000313" key="2">
    <source>
        <dbReference type="Proteomes" id="UP001162501"/>
    </source>
</evidence>
<reference evidence="1" key="1">
    <citation type="submission" date="2023-05" db="EMBL/GenBank/DDBJ databases">
        <authorList>
            <consortium name="ELIXIR-Norway"/>
        </authorList>
    </citation>
    <scope>NUCLEOTIDE SEQUENCE</scope>
</reference>
<feature type="non-terminal residue" evidence="1">
    <location>
        <position position="55"/>
    </location>
</feature>
<organism evidence="1 2">
    <name type="scientific">Rangifer tarandus platyrhynchus</name>
    <name type="common">Svalbard reindeer</name>
    <dbReference type="NCBI Taxonomy" id="3082113"/>
    <lineage>
        <taxon>Eukaryota</taxon>
        <taxon>Metazoa</taxon>
        <taxon>Chordata</taxon>
        <taxon>Craniata</taxon>
        <taxon>Vertebrata</taxon>
        <taxon>Euteleostomi</taxon>
        <taxon>Mammalia</taxon>
        <taxon>Eutheria</taxon>
        <taxon>Laurasiatheria</taxon>
        <taxon>Artiodactyla</taxon>
        <taxon>Ruminantia</taxon>
        <taxon>Pecora</taxon>
        <taxon>Cervidae</taxon>
        <taxon>Odocoileinae</taxon>
        <taxon>Rangifer</taxon>
    </lineage>
</organism>
<reference evidence="1" key="2">
    <citation type="submission" date="2025-03" db="EMBL/GenBank/DDBJ databases">
        <authorList>
            <consortium name="ELIXIR-Norway"/>
            <consortium name="Elixir Norway"/>
        </authorList>
    </citation>
    <scope>NUCLEOTIDE SEQUENCE</scope>
</reference>
<sequence>VHSCSFPRFLFIEITKIRWLFWNVAYLFLCHTLYFTFFFFYDFLYFILFIFFIFY</sequence>
<dbReference type="EMBL" id="OX596086">
    <property type="protein sequence ID" value="CAM9882506.1"/>
    <property type="molecule type" value="Genomic_DNA"/>
</dbReference>
<name>A0AC59YQ57_RANTA</name>
<proteinExistence type="predicted"/>
<protein>
    <submittedName>
        <fullName evidence="1">Uncharacterized protein</fullName>
    </submittedName>
</protein>
<accession>A0AC59YQ57</accession>
<evidence type="ECO:0000313" key="1">
    <source>
        <dbReference type="EMBL" id="CAM9882506.1"/>
    </source>
</evidence>
<feature type="non-terminal residue" evidence="1">
    <location>
        <position position="1"/>
    </location>
</feature>